<proteinExistence type="predicted"/>
<dbReference type="AlphaFoldDB" id="A0A2K1KK35"/>
<dbReference type="Proteomes" id="UP000006727">
    <property type="component" value="Chromosome 5"/>
</dbReference>
<reference evidence="1 3" key="2">
    <citation type="journal article" date="2018" name="Plant J.">
        <title>The Physcomitrella patens chromosome-scale assembly reveals moss genome structure and evolution.</title>
        <authorList>
            <person name="Lang D."/>
            <person name="Ullrich K.K."/>
            <person name="Murat F."/>
            <person name="Fuchs J."/>
            <person name="Jenkins J."/>
            <person name="Haas F.B."/>
            <person name="Piednoel M."/>
            <person name="Gundlach H."/>
            <person name="Van Bel M."/>
            <person name="Meyberg R."/>
            <person name="Vives C."/>
            <person name="Morata J."/>
            <person name="Symeonidi A."/>
            <person name="Hiss M."/>
            <person name="Muchero W."/>
            <person name="Kamisugi Y."/>
            <person name="Saleh O."/>
            <person name="Blanc G."/>
            <person name="Decker E.L."/>
            <person name="van Gessel N."/>
            <person name="Grimwood J."/>
            <person name="Hayes R.D."/>
            <person name="Graham S.W."/>
            <person name="Gunter L.E."/>
            <person name="McDaniel S.F."/>
            <person name="Hoernstein S.N.W."/>
            <person name="Larsson A."/>
            <person name="Li F.W."/>
            <person name="Perroud P.F."/>
            <person name="Phillips J."/>
            <person name="Ranjan P."/>
            <person name="Rokshar D.S."/>
            <person name="Rothfels C.J."/>
            <person name="Schneider L."/>
            <person name="Shu S."/>
            <person name="Stevenson D.W."/>
            <person name="Thummler F."/>
            <person name="Tillich M."/>
            <person name="Villarreal Aguilar J.C."/>
            <person name="Widiez T."/>
            <person name="Wong G.K."/>
            <person name="Wymore A."/>
            <person name="Zhang Y."/>
            <person name="Zimmer A.D."/>
            <person name="Quatrano R.S."/>
            <person name="Mayer K.F.X."/>
            <person name="Goodstein D."/>
            <person name="Casacuberta J.M."/>
            <person name="Vandepoele K."/>
            <person name="Reski R."/>
            <person name="Cuming A.C."/>
            <person name="Tuskan G.A."/>
            <person name="Maumus F."/>
            <person name="Salse J."/>
            <person name="Schmutz J."/>
            <person name="Rensing S.A."/>
        </authorList>
    </citation>
    <scope>NUCLEOTIDE SEQUENCE [LARGE SCALE GENOMIC DNA]</scope>
    <source>
        <strain evidence="2 3">cv. Gransden 2004</strain>
    </source>
</reference>
<dbReference type="Pfam" id="PF14223">
    <property type="entry name" value="Retrotran_gag_2"/>
    <property type="match status" value="1"/>
</dbReference>
<dbReference type="EnsemblPlants" id="Pp3c5_17260V3.1">
    <property type="protein sequence ID" value="Pp3c5_17260V3.1"/>
    <property type="gene ID" value="Pp3c5_17260"/>
</dbReference>
<accession>A0A2K1KK35</accession>
<reference evidence="1 3" key="1">
    <citation type="journal article" date="2008" name="Science">
        <title>The Physcomitrella genome reveals evolutionary insights into the conquest of land by plants.</title>
        <authorList>
            <person name="Rensing S."/>
            <person name="Lang D."/>
            <person name="Zimmer A."/>
            <person name="Terry A."/>
            <person name="Salamov A."/>
            <person name="Shapiro H."/>
            <person name="Nishiyama T."/>
            <person name="Perroud P.-F."/>
            <person name="Lindquist E."/>
            <person name="Kamisugi Y."/>
            <person name="Tanahashi T."/>
            <person name="Sakakibara K."/>
            <person name="Fujita T."/>
            <person name="Oishi K."/>
            <person name="Shin-I T."/>
            <person name="Kuroki Y."/>
            <person name="Toyoda A."/>
            <person name="Suzuki Y."/>
            <person name="Hashimoto A."/>
            <person name="Yamaguchi K."/>
            <person name="Sugano A."/>
            <person name="Kohara Y."/>
            <person name="Fujiyama A."/>
            <person name="Anterola A."/>
            <person name="Aoki S."/>
            <person name="Ashton N."/>
            <person name="Barbazuk W.B."/>
            <person name="Barker E."/>
            <person name="Bennetzen J."/>
            <person name="Bezanilla M."/>
            <person name="Blankenship R."/>
            <person name="Cho S.H."/>
            <person name="Dutcher S."/>
            <person name="Estelle M."/>
            <person name="Fawcett J.A."/>
            <person name="Gundlach H."/>
            <person name="Hanada K."/>
            <person name="Heyl A."/>
            <person name="Hicks K.A."/>
            <person name="Hugh J."/>
            <person name="Lohr M."/>
            <person name="Mayer K."/>
            <person name="Melkozernov A."/>
            <person name="Murata T."/>
            <person name="Nelson D."/>
            <person name="Pils B."/>
            <person name="Prigge M."/>
            <person name="Reiss B."/>
            <person name="Renner T."/>
            <person name="Rombauts S."/>
            <person name="Rushton P."/>
            <person name="Sanderfoot A."/>
            <person name="Schween G."/>
            <person name="Shiu S.-H."/>
            <person name="Stueber K."/>
            <person name="Theodoulou F.L."/>
            <person name="Tu H."/>
            <person name="Van de Peer Y."/>
            <person name="Verrier P.J."/>
            <person name="Waters E."/>
            <person name="Wood A."/>
            <person name="Yang L."/>
            <person name="Cove D."/>
            <person name="Cuming A."/>
            <person name="Hasebe M."/>
            <person name="Lucas S."/>
            <person name="Mishler D.B."/>
            <person name="Reski R."/>
            <person name="Grigoriev I."/>
            <person name="Quatrano R.S."/>
            <person name="Boore J.L."/>
        </authorList>
    </citation>
    <scope>NUCLEOTIDE SEQUENCE [LARGE SCALE GENOMIC DNA]</scope>
    <source>
        <strain evidence="2 3">cv. Gransden 2004</strain>
    </source>
</reference>
<reference evidence="2" key="3">
    <citation type="submission" date="2020-12" db="UniProtKB">
        <authorList>
            <consortium name="EnsemblPlants"/>
        </authorList>
    </citation>
    <scope>IDENTIFICATION</scope>
</reference>
<gene>
    <name evidence="1" type="ORF">PHYPA_007816</name>
</gene>
<dbReference type="EMBL" id="ABEU02000005">
    <property type="protein sequence ID" value="PNR54140.1"/>
    <property type="molecule type" value="Genomic_DNA"/>
</dbReference>
<protein>
    <submittedName>
        <fullName evidence="1 2">Uncharacterized protein</fullName>
    </submittedName>
</protein>
<sequence>MLSADATKISFAGNQLKLYLCWRNAFDPYAHFCRCCCNDGRATYSHHIEDSKTQGKVSRLHSDPFMLWATLKKKYESSALQRKLDLKTALVELRFTEGDSMEDYLKKIEYHVMELGLIGEEFPKKELI</sequence>
<evidence type="ECO:0000313" key="1">
    <source>
        <dbReference type="EMBL" id="PNR54140.1"/>
    </source>
</evidence>
<evidence type="ECO:0000313" key="2">
    <source>
        <dbReference type="EnsemblPlants" id="Pp3c5_17260V3.1"/>
    </source>
</evidence>
<dbReference type="InParanoid" id="A0A2K1KK35"/>
<evidence type="ECO:0000313" key="3">
    <source>
        <dbReference type="Proteomes" id="UP000006727"/>
    </source>
</evidence>
<name>A0A2K1KK35_PHYPA</name>
<keyword evidence="3" id="KW-1185">Reference proteome</keyword>
<dbReference type="Gramene" id="Pp3c5_17260V3.1">
    <property type="protein sequence ID" value="Pp3c5_17260V3.1"/>
    <property type="gene ID" value="Pp3c5_17260"/>
</dbReference>
<organism evidence="1">
    <name type="scientific">Physcomitrium patens</name>
    <name type="common">Spreading-leaved earth moss</name>
    <name type="synonym">Physcomitrella patens</name>
    <dbReference type="NCBI Taxonomy" id="3218"/>
    <lineage>
        <taxon>Eukaryota</taxon>
        <taxon>Viridiplantae</taxon>
        <taxon>Streptophyta</taxon>
        <taxon>Embryophyta</taxon>
        <taxon>Bryophyta</taxon>
        <taxon>Bryophytina</taxon>
        <taxon>Bryopsida</taxon>
        <taxon>Funariidae</taxon>
        <taxon>Funariales</taxon>
        <taxon>Funariaceae</taxon>
        <taxon>Physcomitrium</taxon>
    </lineage>
</organism>